<keyword evidence="4" id="KW-0808">Transferase</keyword>
<dbReference type="InterPro" id="IPR005467">
    <property type="entry name" value="His_kinase_dom"/>
</dbReference>
<dbReference type="PROSITE" id="PS50046">
    <property type="entry name" value="PHYTOCHROME_2"/>
    <property type="match status" value="1"/>
</dbReference>
<feature type="region of interest" description="Disordered" evidence="12">
    <location>
        <begin position="1382"/>
        <end position="1407"/>
    </location>
</feature>
<dbReference type="PANTHER" id="PTHR43065">
    <property type="entry name" value="SENSOR HISTIDINE KINASE"/>
    <property type="match status" value="1"/>
</dbReference>
<evidence type="ECO:0000256" key="1">
    <source>
        <dbReference type="ARBA" id="ARBA00022543"/>
    </source>
</evidence>
<feature type="domain" description="Response regulatory" evidence="15">
    <location>
        <begin position="1414"/>
        <end position="1544"/>
    </location>
</feature>
<evidence type="ECO:0000256" key="2">
    <source>
        <dbReference type="ARBA" id="ARBA00022553"/>
    </source>
</evidence>
<feature type="compositionally biased region" description="Low complexity" evidence="12">
    <location>
        <begin position="474"/>
        <end position="508"/>
    </location>
</feature>
<dbReference type="SUPFAM" id="SSF52172">
    <property type="entry name" value="CheY-like"/>
    <property type="match status" value="1"/>
</dbReference>
<dbReference type="Gene3D" id="3.30.450.270">
    <property type="match status" value="1"/>
</dbReference>
<evidence type="ECO:0000259" key="14">
    <source>
        <dbReference type="PROSITE" id="PS50109"/>
    </source>
</evidence>
<dbReference type="Pfam" id="PF01590">
    <property type="entry name" value="GAF"/>
    <property type="match status" value="1"/>
</dbReference>
<evidence type="ECO:0000313" key="17">
    <source>
        <dbReference type="Proteomes" id="UP001385951"/>
    </source>
</evidence>
<evidence type="ECO:0000256" key="3">
    <source>
        <dbReference type="ARBA" id="ARBA00022606"/>
    </source>
</evidence>
<dbReference type="PANTHER" id="PTHR43065:SF10">
    <property type="entry name" value="PEROXIDE STRESS-ACTIVATED HISTIDINE KINASE MAK3"/>
    <property type="match status" value="1"/>
</dbReference>
<evidence type="ECO:0000256" key="8">
    <source>
        <dbReference type="ARBA" id="ARBA00022991"/>
    </source>
</evidence>
<evidence type="ECO:0000256" key="6">
    <source>
        <dbReference type="ARBA" id="ARBA00022777"/>
    </source>
</evidence>
<feature type="domain" description="Phytochrome chromophore attachment site" evidence="13">
    <location>
        <begin position="688"/>
        <end position="850"/>
    </location>
</feature>
<feature type="region of interest" description="Disordered" evidence="12">
    <location>
        <begin position="469"/>
        <end position="616"/>
    </location>
</feature>
<feature type="region of interest" description="Disordered" evidence="12">
    <location>
        <begin position="18"/>
        <end position="50"/>
    </location>
</feature>
<dbReference type="SMART" id="SM00448">
    <property type="entry name" value="REC"/>
    <property type="match status" value="1"/>
</dbReference>
<name>A0AAW0G8S6_9APHY</name>
<dbReference type="GO" id="GO:0000155">
    <property type="term" value="F:phosphorelay sensor kinase activity"/>
    <property type="evidence" value="ECO:0007669"/>
    <property type="project" value="InterPro"/>
</dbReference>
<feature type="region of interest" description="Disordered" evidence="12">
    <location>
        <begin position="66"/>
        <end position="130"/>
    </location>
</feature>
<dbReference type="Gene3D" id="3.30.450.40">
    <property type="match status" value="1"/>
</dbReference>
<dbReference type="CDD" id="cd00082">
    <property type="entry name" value="HisKA"/>
    <property type="match status" value="1"/>
</dbReference>
<feature type="compositionally biased region" description="Basic and acidic residues" evidence="12">
    <location>
        <begin position="71"/>
        <end position="82"/>
    </location>
</feature>
<keyword evidence="5" id="KW-0547">Nucleotide-binding</keyword>
<keyword evidence="9" id="KW-0902">Two-component regulatory system</keyword>
<reference evidence="16 17" key="1">
    <citation type="submission" date="2022-09" db="EMBL/GenBank/DDBJ databases">
        <authorList>
            <person name="Palmer J.M."/>
        </authorList>
    </citation>
    <scope>NUCLEOTIDE SEQUENCE [LARGE SCALE GENOMIC DNA]</scope>
    <source>
        <strain evidence="16 17">DSM 7382</strain>
    </source>
</reference>
<dbReference type="GO" id="GO:0006355">
    <property type="term" value="P:regulation of DNA-templated transcription"/>
    <property type="evidence" value="ECO:0007669"/>
    <property type="project" value="InterPro"/>
</dbReference>
<dbReference type="InterPro" id="IPR003018">
    <property type="entry name" value="GAF"/>
</dbReference>
<dbReference type="CDD" id="cd17546">
    <property type="entry name" value="REC_hyHK_CKI1_RcsC-like"/>
    <property type="match status" value="1"/>
</dbReference>
<evidence type="ECO:0008006" key="18">
    <source>
        <dbReference type="Google" id="ProtNLM"/>
    </source>
</evidence>
<keyword evidence="8" id="KW-0157">Chromophore</keyword>
<keyword evidence="2 11" id="KW-0597">Phosphoprotein</keyword>
<dbReference type="Gene3D" id="1.10.287.130">
    <property type="match status" value="1"/>
</dbReference>
<dbReference type="InterPro" id="IPR001789">
    <property type="entry name" value="Sig_transdc_resp-reg_receiver"/>
</dbReference>
<dbReference type="GO" id="GO:0009584">
    <property type="term" value="P:detection of visible light"/>
    <property type="evidence" value="ECO:0007669"/>
    <property type="project" value="InterPro"/>
</dbReference>
<protein>
    <recommendedName>
        <fullName evidence="18">Phytochrome</fullName>
    </recommendedName>
</protein>
<accession>A0AAW0G8S6</accession>
<dbReference type="InterPro" id="IPR016132">
    <property type="entry name" value="Phyto_chromo_attachment"/>
</dbReference>
<dbReference type="InterPro" id="IPR004358">
    <property type="entry name" value="Sig_transdc_His_kin-like_C"/>
</dbReference>
<comment type="caution">
    <text evidence="16">The sequence shown here is derived from an EMBL/GenBank/DDBJ whole genome shotgun (WGS) entry which is preliminary data.</text>
</comment>
<gene>
    <name evidence="16" type="ORF">QCA50_006459</name>
</gene>
<evidence type="ECO:0000256" key="12">
    <source>
        <dbReference type="SAM" id="MobiDB-lite"/>
    </source>
</evidence>
<feature type="region of interest" description="Disordered" evidence="12">
    <location>
        <begin position="1295"/>
        <end position="1319"/>
    </location>
</feature>
<evidence type="ECO:0000259" key="15">
    <source>
        <dbReference type="PROSITE" id="PS50110"/>
    </source>
</evidence>
<dbReference type="Gene3D" id="3.40.50.2300">
    <property type="match status" value="1"/>
</dbReference>
<dbReference type="GO" id="GO:0009881">
    <property type="term" value="F:photoreceptor activity"/>
    <property type="evidence" value="ECO:0007669"/>
    <property type="project" value="UniProtKB-KW"/>
</dbReference>
<dbReference type="SUPFAM" id="SSF55785">
    <property type="entry name" value="PYP-like sensor domain (PAS domain)"/>
    <property type="match status" value="1"/>
</dbReference>
<dbReference type="GO" id="GO:0005524">
    <property type="term" value="F:ATP binding"/>
    <property type="evidence" value="ECO:0007669"/>
    <property type="project" value="UniProtKB-KW"/>
</dbReference>
<dbReference type="InterPro" id="IPR011006">
    <property type="entry name" value="CheY-like_superfamily"/>
</dbReference>
<evidence type="ECO:0000256" key="5">
    <source>
        <dbReference type="ARBA" id="ARBA00022741"/>
    </source>
</evidence>
<feature type="region of interest" description="Disordered" evidence="12">
    <location>
        <begin position="193"/>
        <end position="277"/>
    </location>
</feature>
<dbReference type="Pfam" id="PF00512">
    <property type="entry name" value="HisKA"/>
    <property type="match status" value="1"/>
</dbReference>
<evidence type="ECO:0000256" key="9">
    <source>
        <dbReference type="ARBA" id="ARBA00023012"/>
    </source>
</evidence>
<dbReference type="Proteomes" id="UP001385951">
    <property type="component" value="Unassembled WGS sequence"/>
</dbReference>
<feature type="compositionally biased region" description="Low complexity" evidence="12">
    <location>
        <begin position="201"/>
        <end position="233"/>
    </location>
</feature>
<keyword evidence="3" id="KW-0716">Sensory transduction</keyword>
<dbReference type="InterPro" id="IPR003661">
    <property type="entry name" value="HisK_dim/P_dom"/>
</dbReference>
<dbReference type="InterPro" id="IPR035965">
    <property type="entry name" value="PAS-like_dom_sf"/>
</dbReference>
<feature type="region of interest" description="Disordered" evidence="12">
    <location>
        <begin position="632"/>
        <end position="663"/>
    </location>
</feature>
<dbReference type="Pfam" id="PF08446">
    <property type="entry name" value="PAS_2"/>
    <property type="match status" value="1"/>
</dbReference>
<dbReference type="SMART" id="SM00388">
    <property type="entry name" value="HisKA"/>
    <property type="match status" value="1"/>
</dbReference>
<dbReference type="SUPFAM" id="SSF47384">
    <property type="entry name" value="Homodimeric domain of signal transducing histidine kinase"/>
    <property type="match status" value="1"/>
</dbReference>
<dbReference type="InterPro" id="IPR013515">
    <property type="entry name" value="Phytochrome_cen-reg"/>
</dbReference>
<feature type="compositionally biased region" description="Polar residues" evidence="12">
    <location>
        <begin position="509"/>
        <end position="549"/>
    </location>
</feature>
<dbReference type="Gene3D" id="3.30.450.20">
    <property type="entry name" value="PAS domain"/>
    <property type="match status" value="2"/>
</dbReference>
<feature type="compositionally biased region" description="Low complexity" evidence="12">
    <location>
        <begin position="553"/>
        <end position="567"/>
    </location>
</feature>
<proteinExistence type="predicted"/>
<feature type="compositionally biased region" description="Low complexity" evidence="12">
    <location>
        <begin position="1295"/>
        <end position="1308"/>
    </location>
</feature>
<evidence type="ECO:0000256" key="10">
    <source>
        <dbReference type="ARBA" id="ARBA00023170"/>
    </source>
</evidence>
<dbReference type="Pfam" id="PF00360">
    <property type="entry name" value="PHY"/>
    <property type="match status" value="1"/>
</dbReference>
<dbReference type="SUPFAM" id="SSF55874">
    <property type="entry name" value="ATPase domain of HSP90 chaperone/DNA topoisomerase II/histidine kinase"/>
    <property type="match status" value="1"/>
</dbReference>
<organism evidence="16 17">
    <name type="scientific">Cerrena zonata</name>
    <dbReference type="NCBI Taxonomy" id="2478898"/>
    <lineage>
        <taxon>Eukaryota</taxon>
        <taxon>Fungi</taxon>
        <taxon>Dikarya</taxon>
        <taxon>Basidiomycota</taxon>
        <taxon>Agaricomycotina</taxon>
        <taxon>Agaricomycetes</taxon>
        <taxon>Polyporales</taxon>
        <taxon>Cerrenaceae</taxon>
        <taxon>Cerrena</taxon>
    </lineage>
</organism>
<feature type="compositionally biased region" description="Low complexity" evidence="12">
    <location>
        <begin position="1333"/>
        <end position="1357"/>
    </location>
</feature>
<keyword evidence="10" id="KW-0675">Receptor</keyword>
<dbReference type="Pfam" id="PF00072">
    <property type="entry name" value="Response_reg"/>
    <property type="match status" value="1"/>
</dbReference>
<feature type="compositionally biased region" description="Low complexity" evidence="12">
    <location>
        <begin position="256"/>
        <end position="266"/>
    </location>
</feature>
<keyword evidence="1" id="KW-0600">Photoreceptor protein</keyword>
<dbReference type="Pfam" id="PF02518">
    <property type="entry name" value="HATPase_c"/>
    <property type="match status" value="1"/>
</dbReference>
<dbReference type="InterPro" id="IPR013654">
    <property type="entry name" value="PAS_2"/>
</dbReference>
<dbReference type="InterPro" id="IPR036097">
    <property type="entry name" value="HisK_dim/P_sf"/>
</dbReference>
<evidence type="ECO:0000313" key="16">
    <source>
        <dbReference type="EMBL" id="KAK7689820.1"/>
    </source>
</evidence>
<dbReference type="SMART" id="SM00065">
    <property type="entry name" value="GAF"/>
    <property type="match status" value="1"/>
</dbReference>
<keyword evidence="6" id="KW-0418">Kinase</keyword>
<dbReference type="SMART" id="SM00387">
    <property type="entry name" value="HATPase_c"/>
    <property type="match status" value="1"/>
</dbReference>
<feature type="compositionally biased region" description="Basic residues" evidence="12">
    <location>
        <begin position="649"/>
        <end position="661"/>
    </location>
</feature>
<feature type="region of interest" description="Disordered" evidence="12">
    <location>
        <begin position="1331"/>
        <end position="1366"/>
    </location>
</feature>
<keyword evidence="7" id="KW-0067">ATP-binding</keyword>
<dbReference type="InterPro" id="IPR036890">
    <property type="entry name" value="HATPase_C_sf"/>
</dbReference>
<dbReference type="InterPro" id="IPR003594">
    <property type="entry name" value="HATPase_dom"/>
</dbReference>
<dbReference type="PROSITE" id="PS50109">
    <property type="entry name" value="HIS_KIN"/>
    <property type="match status" value="1"/>
</dbReference>
<evidence type="ECO:0000256" key="7">
    <source>
        <dbReference type="ARBA" id="ARBA00022840"/>
    </source>
</evidence>
<dbReference type="PRINTS" id="PR00344">
    <property type="entry name" value="BCTRLSENSOR"/>
</dbReference>
<dbReference type="Gene3D" id="3.30.565.10">
    <property type="entry name" value="Histidine kinase-like ATPase, C-terminal domain"/>
    <property type="match status" value="1"/>
</dbReference>
<sequence>MPQGYVYPIRSLLSGIQAAPERNTSDSVSKEVADPYAGSHKTSPHISSEPLMESTISDLQLGAIAGASHGGRGEDHGRQPSRKERKRVPNFVDYPTDQDPLAPRSFVSGHISPPPEPTRLGTLPGPMGEPVPFDPQRLPDDPGDYILRHPQDLSDVAADAFADATEDVVPPICPPATDLPHISNFSQSGIVHLAPIDRDGSPGIRSGSSGSGSAEATSRAGTSGKGSSSSNSGDLDIVQMPSTRPSRPHSPISAFGSGSANTSSQSGSGGSSSEGPHITFRYQHVEDENGHHLIVGREGTLTRCEDEPIRTPGAVQGFGVLVALQEDEETGNLIVRQVSENCSELLGLSPRYLFSLPCFTEAFSDSQADLLFDNIQYLSDTVLTPEEQAENLHVFMITGWGQPGSALPEEGSVDPQQRRSWTCWCAAHRPQMTAPANLDADGASTDAALDSNLIILEFELERDLFNPLYPPVTDDGSSTSGVSSPSMDSSSNGAASAESGGLASDSSGRTLVSTDSDGNLMTTISSTEGSTPSLVNSDGPTGQTRSGIGSSMPASSTTAHSNSPSSSVNRGTPPAEPVNSNEQSRDRAGSTPSSLDSPDHVPEWMPSPEDILDSTTSCSKPLLALERLRRARRSVAETPESPASFASGVRRRPRRAPRSRRTGGGAVGMMDVFAVMAQINEQLGAAPDLESFLNVVAGVIKDLTQFHRVVVYQFDEAWNGKVVSELVDWSQTHDLYKGLHFPAADIPAQARSLYALNKVRLLYDRGLPTARLLVRSKKDLETPLDMTHCYLRSMSPIHIKYLGNMGVRASMSVSIMAFGGLWGLVACHSYGPHGMRVSFPVRQMLRLLSQSISRNVERLSYAQRLTTRKLINTMPTEQHPSGYIVSNADDLLGLFDADYGVLVIGEGAKILGPNQHGQEILIVAEYLRLKQFDTMQVSQAVTDDYPDLQLSNGLEVIAGLLYVPLSSGGRDFIAFLRKGQPRHVKWAGRPFRPDEPKSLEPRRSFKLWSEIVAGRCRAWTDEHLETAGVLALVYGKFIEVWRQKETALQATKLTNILLSNASHEVRTPLNHIINYLELALNGHLDTETRENLSQSHAASKSLLFTINDLLDLTRLESGQETSFNEPFNLKQAIDDATMLYRNEASRRGLAFELDLSQCPRTVLGDVRKIRTVVANLTANAVKYTPAGSVKVKCLAFDEPAGLRESGDIAVEIIVEDTGCGIGTEKLESIFREFEQVEVPTTTRAQPQGLGLGLAVVARIVEQLGGQLRVDSRVDVGSRFSFLLPFATDPTIGIFHSPSNSSSGSSVTRSRVHSSTDRNDEIDNLVQALSSTHLRTQPSPLPSRPTRSPSLGTSSPRTDVTEHASPKRSLVISLPDLHVKQEEKHTVVRPQSTAIHLPSSSSSGKEGHGEPVQLRILIVEDNDINRTILAKRLSLDGHIVVNTTNGQEGLEMVKSDRDFDCVLMDIQMPLLNGYEATERIRALEADDPTSEPRLSHRLNGRLPIFAVSASLFEEHREEMYKLGIDGYILKPIDFKRLRIILKGVTDSSQREKDVYKPGCNWEIGGWLTKPGPPS</sequence>
<evidence type="ECO:0000256" key="4">
    <source>
        <dbReference type="ARBA" id="ARBA00022679"/>
    </source>
</evidence>
<evidence type="ECO:0000259" key="13">
    <source>
        <dbReference type="PROSITE" id="PS50046"/>
    </source>
</evidence>
<dbReference type="InterPro" id="IPR043150">
    <property type="entry name" value="Phytochrome_PHY_sf"/>
</dbReference>
<keyword evidence="17" id="KW-1185">Reference proteome</keyword>
<evidence type="ECO:0000256" key="11">
    <source>
        <dbReference type="PROSITE-ProRule" id="PRU00169"/>
    </source>
</evidence>
<dbReference type="PROSITE" id="PS50110">
    <property type="entry name" value="RESPONSE_REGULATORY"/>
    <property type="match status" value="1"/>
</dbReference>
<feature type="domain" description="Histidine kinase" evidence="14">
    <location>
        <begin position="1060"/>
        <end position="1287"/>
    </location>
</feature>
<dbReference type="SUPFAM" id="SSF55781">
    <property type="entry name" value="GAF domain-like"/>
    <property type="match status" value="2"/>
</dbReference>
<dbReference type="InterPro" id="IPR029016">
    <property type="entry name" value="GAF-like_dom_sf"/>
</dbReference>
<dbReference type="EMBL" id="JASBNA010000007">
    <property type="protein sequence ID" value="KAK7689820.1"/>
    <property type="molecule type" value="Genomic_DNA"/>
</dbReference>
<feature type="modified residue" description="4-aspartylphosphate" evidence="11">
    <location>
        <position position="1464"/>
    </location>
</feature>